<dbReference type="InterPro" id="IPR054579">
    <property type="entry name" value="GCE-like_dom"/>
</dbReference>
<keyword evidence="6" id="KW-1185">Reference proteome</keyword>
<evidence type="ECO:0000313" key="5">
    <source>
        <dbReference type="EMBL" id="QDS94279.1"/>
    </source>
</evidence>
<dbReference type="Proteomes" id="UP000320672">
    <property type="component" value="Chromosome"/>
</dbReference>
<dbReference type="InterPro" id="IPR029058">
    <property type="entry name" value="AB_hydrolase_fold"/>
</dbReference>
<evidence type="ECO:0000256" key="1">
    <source>
        <dbReference type="ARBA" id="ARBA00022487"/>
    </source>
</evidence>
<keyword evidence="3 5" id="KW-0378">Hydrolase</keyword>
<dbReference type="Gene3D" id="3.40.50.1820">
    <property type="entry name" value="alpha/beta hydrolase"/>
    <property type="match status" value="1"/>
</dbReference>
<proteinExistence type="predicted"/>
<dbReference type="KEGG" id="rml:FF011L_30580"/>
<dbReference type="EMBL" id="CP036262">
    <property type="protein sequence ID" value="QDS94279.1"/>
    <property type="molecule type" value="Genomic_DNA"/>
</dbReference>
<dbReference type="RefSeq" id="WP_218932632.1">
    <property type="nucleotide sequence ID" value="NZ_CP036262.1"/>
</dbReference>
<dbReference type="AlphaFoldDB" id="A0A517MHD2"/>
<evidence type="ECO:0000256" key="3">
    <source>
        <dbReference type="ARBA" id="ARBA00022801"/>
    </source>
</evidence>
<keyword evidence="1" id="KW-0719">Serine esterase</keyword>
<dbReference type="PANTHER" id="PTHR22946">
    <property type="entry name" value="DIENELACTONE HYDROLASE DOMAIN-CONTAINING PROTEIN-RELATED"/>
    <property type="match status" value="1"/>
</dbReference>
<evidence type="ECO:0000256" key="2">
    <source>
        <dbReference type="ARBA" id="ARBA00022729"/>
    </source>
</evidence>
<dbReference type="GO" id="GO:0052689">
    <property type="term" value="F:carboxylic ester hydrolase activity"/>
    <property type="evidence" value="ECO:0007669"/>
    <property type="project" value="UniProtKB-KW"/>
</dbReference>
<dbReference type="SUPFAM" id="SSF53474">
    <property type="entry name" value="alpha/beta-Hydrolases"/>
    <property type="match status" value="1"/>
</dbReference>
<reference evidence="5 6" key="1">
    <citation type="submission" date="2019-02" db="EMBL/GenBank/DDBJ databases">
        <title>Deep-cultivation of Planctomycetes and their phenomic and genomic characterization uncovers novel biology.</title>
        <authorList>
            <person name="Wiegand S."/>
            <person name="Jogler M."/>
            <person name="Boedeker C."/>
            <person name="Pinto D."/>
            <person name="Vollmers J."/>
            <person name="Rivas-Marin E."/>
            <person name="Kohn T."/>
            <person name="Peeters S.H."/>
            <person name="Heuer A."/>
            <person name="Rast P."/>
            <person name="Oberbeckmann S."/>
            <person name="Bunk B."/>
            <person name="Jeske O."/>
            <person name="Meyerdierks A."/>
            <person name="Storesund J.E."/>
            <person name="Kallscheuer N."/>
            <person name="Luecker S."/>
            <person name="Lage O.M."/>
            <person name="Pohl T."/>
            <person name="Merkel B.J."/>
            <person name="Hornburger P."/>
            <person name="Mueller R.-W."/>
            <person name="Bruemmer F."/>
            <person name="Labrenz M."/>
            <person name="Spormann A.M."/>
            <person name="Op den Camp H."/>
            <person name="Overmann J."/>
            <person name="Amann R."/>
            <person name="Jetten M.S.M."/>
            <person name="Mascher T."/>
            <person name="Medema M.H."/>
            <person name="Devos D.P."/>
            <person name="Kaster A.-K."/>
            <person name="Ovreas L."/>
            <person name="Rohde M."/>
            <person name="Galperin M.Y."/>
            <person name="Jogler C."/>
        </authorList>
    </citation>
    <scope>NUCLEOTIDE SEQUENCE [LARGE SCALE GENOMIC DNA]</scope>
    <source>
        <strain evidence="5 6">FF011L</strain>
    </source>
</reference>
<dbReference type="InterPro" id="IPR050261">
    <property type="entry name" value="FrsA_esterase"/>
</dbReference>
<accession>A0A517MHD2</accession>
<organism evidence="5 6">
    <name type="scientific">Roseimaritima multifibrata</name>
    <dbReference type="NCBI Taxonomy" id="1930274"/>
    <lineage>
        <taxon>Bacteria</taxon>
        <taxon>Pseudomonadati</taxon>
        <taxon>Planctomycetota</taxon>
        <taxon>Planctomycetia</taxon>
        <taxon>Pirellulales</taxon>
        <taxon>Pirellulaceae</taxon>
        <taxon>Roseimaritima</taxon>
    </lineage>
</organism>
<protein>
    <submittedName>
        <fullName evidence="5">Alpha/beta hydrolase family protein</fullName>
    </submittedName>
</protein>
<dbReference type="Pfam" id="PF22244">
    <property type="entry name" value="GCE_fung"/>
    <property type="match status" value="1"/>
</dbReference>
<name>A0A517MHD2_9BACT</name>
<evidence type="ECO:0000259" key="4">
    <source>
        <dbReference type="Pfam" id="PF22244"/>
    </source>
</evidence>
<evidence type="ECO:0000313" key="6">
    <source>
        <dbReference type="Proteomes" id="UP000320672"/>
    </source>
</evidence>
<keyword evidence="2" id="KW-0732">Signal</keyword>
<sequence length="828" mass="91902">MTLLIHLSNPIPLRSSLFGSLCLVFSLLIASPNLSLADEDPPLSIALFQADVTPPLGSPLCNGGVKPAMEIVTPLTARGIILLGADRPIVLCAFDWVGIANESHDRFRNALAEAVGTTPERVTVHTLHQHDTPGSDFATERLLSEHGLERRFSNASFDADVMDRLAAAARDAVATAKPVTHIGLGSSKVEKVASNRRILGPDGKVVLQRQSSGGRNPAAREAPEGTIDPLVRLITFWNDDQPHAVLTYYATHPQSYYGQGSVNWDFVGIAREMREQALPGVPHIHFDGAGGNVAAGKYNDGSKENRPVLAERLAEGMKQAWESQVKQPITARDVDWQVEPVSMPVSEALQEEALLAKLSDSKRKETDRLRAARDLTFLRRTVGGHQILINCLSLGTAKILHMPGELFVEYQLAAQQMRPDDFVAMAAYGDYGPGYIGTKIAYTQGGYETGIVSRVSPEVEQVLMDAMQKLLQPEPAENHTSLFEVPEIRSSWDDLTDGIKTKSDWHQRRAELKTKYLELLRDQHKPAKPALDLKVHEEVIVDGIYRRQLISYAVEEDERAHAYLGIPLDVTDKAPAVVALHGTYEFGSKRAAGMIQNPDKAYLDHLCRRGYVVIAPEHFVSGHRVPPEGAYDTGRFYKKHPEWTAVGKFTYEHSIAIDVLETMDQVDSERIGALGHSLGGHGTFFLAAYDDRIKASACNCGASFFRHNPNVTGWSRDRWYVYFKPIREDLLNQKMPPIDFHEIIALIAPRAFMDLSGLNDGNGPTQRQRLLMLMKIMEVYELEEAPQNFAFYVHGRGHSVAHESRQLMYGWMDTHLKPPAATQTSLVE</sequence>
<gene>
    <name evidence="5" type="ORF">FF011L_30580</name>
</gene>
<feature type="domain" description="4-O-methyl-glucuronoyl methylesterase-like" evidence="4">
    <location>
        <begin position="632"/>
        <end position="756"/>
    </location>
</feature>